<dbReference type="KEGG" id="erx:ATZ35_11135"/>
<dbReference type="STRING" id="118060.ATZ35_11135"/>
<dbReference type="EMBL" id="CP013655">
    <property type="protein sequence ID" value="ALS37683.1"/>
    <property type="molecule type" value="Genomic_DNA"/>
</dbReference>
<dbReference type="RefSeq" id="WP_208927311.1">
    <property type="nucleotide sequence ID" value="NZ_CP013655.1"/>
</dbReference>
<dbReference type="Proteomes" id="UP000067523">
    <property type="component" value="Chromosome"/>
</dbReference>
<organism evidence="1 2">
    <name type="scientific">Enterococcus rotai</name>
    <dbReference type="NCBI Taxonomy" id="118060"/>
    <lineage>
        <taxon>Bacteria</taxon>
        <taxon>Bacillati</taxon>
        <taxon>Bacillota</taxon>
        <taxon>Bacilli</taxon>
        <taxon>Lactobacillales</taxon>
        <taxon>Enterococcaceae</taxon>
        <taxon>Enterococcus</taxon>
    </lineage>
</organism>
<evidence type="ECO:0000313" key="2">
    <source>
        <dbReference type="Proteomes" id="UP000067523"/>
    </source>
</evidence>
<protein>
    <submittedName>
        <fullName evidence="1">Uncharacterized protein</fullName>
    </submittedName>
</protein>
<dbReference type="AlphaFoldDB" id="A0A0U2MXU6"/>
<sequence>MYLLYRGNTFLKQFGEQVCIRVDRKEYNVNKKIINPDICKELITCFISPNSMDGIQKLYSKYDSKETVLRMLYFLIKIKSIVEVKPNFDTTPMNMYILRNYPDCQKIIEQRGKDKSILIHRVESKKDLEELVFKKEFILQTLIYEHNSVSYVSSKEELVRLKNELSMRNIVSVKNKKLDRLLSKYIPLLMVDVLSQHPKYEKNFMITDELEITSYSPILCSREEFSALSDLDLAGEKQLSNIEVVSNIVNYLSKHPSFFFRYKIEKNLKGTYDGKGYLKGKKIPEIYVKSSEYSMVLEEMVQLILLYLKKELKSCQCQCYHKKLFEETGYILTL</sequence>
<name>A0A0U2MXU6_9ENTE</name>
<proteinExistence type="predicted"/>
<accession>A0A0U2MXU6</accession>
<keyword evidence="2" id="KW-1185">Reference proteome</keyword>
<evidence type="ECO:0000313" key="1">
    <source>
        <dbReference type="EMBL" id="ALS37683.1"/>
    </source>
</evidence>
<reference evidence="2" key="1">
    <citation type="submission" date="2015-12" db="EMBL/GenBank/DDBJ databases">
        <authorList>
            <person name="Lauer A."/>
            <person name="Humrighouse B."/>
            <person name="Loparev V."/>
            <person name="Shewmaker P.L."/>
            <person name="Whitney A.M."/>
            <person name="McLaughlin R.W."/>
        </authorList>
    </citation>
    <scope>NUCLEOTIDE SEQUENCE [LARGE SCALE GENOMIC DNA]</scope>
    <source>
        <strain evidence="2">LMG 26678</strain>
    </source>
</reference>
<gene>
    <name evidence="1" type="ORF">ATZ35_11135</name>
</gene>